<sequence>MPFVTALEHAEVRLHNVYKYQSSVFSPKFLQKRQEWPTNVISLRFIAYDQFMDTTSFCEFVKRFSLSLEHLSFYMRTHRRFLMSTPCTFEQHLLNYLSRLKHIEFCVYNGVGNTKSDRRTAFDSWTKMQVVSVYHWRKFNIRFTLPSIVMIIFHSGSALSLALFTLLNDDLIQDTKLTLPNVTELCLKNVTFRIDYLVLRRIFSLAPCIKHLIANQHNIQITIVGYHS</sequence>
<name>A0A814S2C1_ADIRI</name>
<dbReference type="EMBL" id="CAJNOR010005145">
    <property type="protein sequence ID" value="CAF1547965.1"/>
    <property type="molecule type" value="Genomic_DNA"/>
</dbReference>
<keyword evidence="1" id="KW-0812">Transmembrane</keyword>
<gene>
    <name evidence="2" type="ORF">EDS130_LOCUS22129</name>
    <name evidence="3" type="ORF">XAT740_LOCUS42665</name>
</gene>
<dbReference type="OrthoDB" id="10053425at2759"/>
<organism evidence="2 5">
    <name type="scientific">Adineta ricciae</name>
    <name type="common">Rotifer</name>
    <dbReference type="NCBI Taxonomy" id="249248"/>
    <lineage>
        <taxon>Eukaryota</taxon>
        <taxon>Metazoa</taxon>
        <taxon>Spiralia</taxon>
        <taxon>Gnathifera</taxon>
        <taxon>Rotifera</taxon>
        <taxon>Eurotatoria</taxon>
        <taxon>Bdelloidea</taxon>
        <taxon>Adinetida</taxon>
        <taxon>Adinetidae</taxon>
        <taxon>Adineta</taxon>
    </lineage>
</organism>
<evidence type="ECO:0000313" key="5">
    <source>
        <dbReference type="Proteomes" id="UP000663852"/>
    </source>
</evidence>
<keyword evidence="1" id="KW-1133">Transmembrane helix</keyword>
<keyword evidence="4" id="KW-1185">Reference proteome</keyword>
<keyword evidence="1" id="KW-0472">Membrane</keyword>
<proteinExistence type="predicted"/>
<accession>A0A814S2C1</accession>
<protein>
    <submittedName>
        <fullName evidence="2">Uncharacterized protein</fullName>
    </submittedName>
</protein>
<feature type="transmembrane region" description="Helical" evidence="1">
    <location>
        <begin position="143"/>
        <end position="167"/>
    </location>
</feature>
<evidence type="ECO:0000313" key="3">
    <source>
        <dbReference type="EMBL" id="CAF1547965.1"/>
    </source>
</evidence>
<evidence type="ECO:0000256" key="1">
    <source>
        <dbReference type="SAM" id="Phobius"/>
    </source>
</evidence>
<evidence type="ECO:0000313" key="2">
    <source>
        <dbReference type="EMBL" id="CAF1141702.1"/>
    </source>
</evidence>
<dbReference type="Proteomes" id="UP000663828">
    <property type="component" value="Unassembled WGS sequence"/>
</dbReference>
<dbReference type="EMBL" id="CAJNOJ010000114">
    <property type="protein sequence ID" value="CAF1141702.1"/>
    <property type="molecule type" value="Genomic_DNA"/>
</dbReference>
<comment type="caution">
    <text evidence="2">The sequence shown here is derived from an EMBL/GenBank/DDBJ whole genome shotgun (WGS) entry which is preliminary data.</text>
</comment>
<reference evidence="2" key="1">
    <citation type="submission" date="2021-02" db="EMBL/GenBank/DDBJ databases">
        <authorList>
            <person name="Nowell W R."/>
        </authorList>
    </citation>
    <scope>NUCLEOTIDE SEQUENCE</scope>
</reference>
<dbReference type="Proteomes" id="UP000663852">
    <property type="component" value="Unassembled WGS sequence"/>
</dbReference>
<evidence type="ECO:0000313" key="4">
    <source>
        <dbReference type="Proteomes" id="UP000663828"/>
    </source>
</evidence>
<dbReference type="AlphaFoldDB" id="A0A814S2C1"/>